<sequence length="375" mass="40387">MKKLGIVLLLVVCSLIAACSKGTDAPPSDAAAVADAANTGSDGERERPRVAFVYLGVPGDGGWTYEHDQGRLAMEKELGIQSTTVENVPEGADAERIFEELAQDHDVIFGTSFGYMDAMYNVAQKHPDVKFMHASGYKTLDNLGTYLGKEYQSAYLVGMAAGKMTTNNHLGYVGAFPIPEVIYTINAFTLGAQSVNPDAKVSVVWSNTWFDPTTERQAATSLLDKGVDVLAAYQDSPASLQAAAERGIWGIGNDSDMGKYAPDHYISNPVWKWGPYYIQAVKSVMDGTWKAESYFGSMKDGITDIAPFGKNVPQDVQDLVMAKKQEILDGTFDVFAGPIADQAGTEKVAAGSAMSVDDILNMTWFVEGVDGTIPQ</sequence>
<dbReference type="PANTHER" id="PTHR43208:SF1">
    <property type="entry name" value="ABC TRANSPORTER SUBSTRATE-BINDING PROTEIN"/>
    <property type="match status" value="1"/>
</dbReference>
<dbReference type="RefSeq" id="WP_377718610.1">
    <property type="nucleotide sequence ID" value="NZ_JBHSAM010000020.1"/>
</dbReference>
<dbReference type="EMBL" id="JBHSAM010000020">
    <property type="protein sequence ID" value="MFC4099946.1"/>
    <property type="molecule type" value="Genomic_DNA"/>
</dbReference>
<dbReference type="Proteomes" id="UP001595715">
    <property type="component" value="Unassembled WGS sequence"/>
</dbReference>
<evidence type="ECO:0000256" key="2">
    <source>
        <dbReference type="SAM" id="SignalP"/>
    </source>
</evidence>
<gene>
    <name evidence="4" type="ORF">ACFOZ8_09760</name>
</gene>
<dbReference type="InterPro" id="IPR003760">
    <property type="entry name" value="PnrA-like"/>
</dbReference>
<dbReference type="InterPro" id="IPR028082">
    <property type="entry name" value="Peripla_BP_I"/>
</dbReference>
<keyword evidence="1 2" id="KW-0732">Signal</keyword>
<comment type="caution">
    <text evidence="4">The sequence shown here is derived from an EMBL/GenBank/DDBJ whole genome shotgun (WGS) entry which is preliminary data.</text>
</comment>
<dbReference type="InterPro" id="IPR052910">
    <property type="entry name" value="ABC-Purine-Binding"/>
</dbReference>
<name>A0ABV8K183_9BACL</name>
<dbReference type="Gene3D" id="3.40.50.2300">
    <property type="match status" value="2"/>
</dbReference>
<reference evidence="5" key="1">
    <citation type="journal article" date="2019" name="Int. J. Syst. Evol. Microbiol.">
        <title>The Global Catalogue of Microorganisms (GCM) 10K type strain sequencing project: providing services to taxonomists for standard genome sequencing and annotation.</title>
        <authorList>
            <consortium name="The Broad Institute Genomics Platform"/>
            <consortium name="The Broad Institute Genome Sequencing Center for Infectious Disease"/>
            <person name="Wu L."/>
            <person name="Ma J."/>
        </authorList>
    </citation>
    <scope>NUCLEOTIDE SEQUENCE [LARGE SCALE GENOMIC DNA]</scope>
    <source>
        <strain evidence="5">IBRC-M 10987</strain>
    </source>
</reference>
<evidence type="ECO:0000313" key="5">
    <source>
        <dbReference type="Proteomes" id="UP001595715"/>
    </source>
</evidence>
<dbReference type="PANTHER" id="PTHR43208">
    <property type="entry name" value="ABC TRANSPORTER SUBSTRATE-BINDING PROTEIN"/>
    <property type="match status" value="1"/>
</dbReference>
<evidence type="ECO:0000313" key="4">
    <source>
        <dbReference type="EMBL" id="MFC4099946.1"/>
    </source>
</evidence>
<dbReference type="Pfam" id="PF02608">
    <property type="entry name" value="Bmp"/>
    <property type="match status" value="1"/>
</dbReference>
<organism evidence="4 5">
    <name type="scientific">Paenibacillus xanthanilyticus</name>
    <dbReference type="NCBI Taxonomy" id="1783531"/>
    <lineage>
        <taxon>Bacteria</taxon>
        <taxon>Bacillati</taxon>
        <taxon>Bacillota</taxon>
        <taxon>Bacilli</taxon>
        <taxon>Bacillales</taxon>
        <taxon>Paenibacillaceae</taxon>
        <taxon>Paenibacillus</taxon>
    </lineage>
</organism>
<feature type="domain" description="ABC transporter substrate-binding protein PnrA-like" evidence="3">
    <location>
        <begin position="49"/>
        <end position="327"/>
    </location>
</feature>
<accession>A0ABV8K183</accession>
<dbReference type="PROSITE" id="PS51257">
    <property type="entry name" value="PROKAR_LIPOPROTEIN"/>
    <property type="match status" value="1"/>
</dbReference>
<dbReference type="SUPFAM" id="SSF53822">
    <property type="entry name" value="Periplasmic binding protein-like I"/>
    <property type="match status" value="1"/>
</dbReference>
<evidence type="ECO:0000259" key="3">
    <source>
        <dbReference type="Pfam" id="PF02608"/>
    </source>
</evidence>
<proteinExistence type="predicted"/>
<feature type="signal peptide" evidence="2">
    <location>
        <begin position="1"/>
        <end position="17"/>
    </location>
</feature>
<feature type="chain" id="PRO_5045691712" evidence="2">
    <location>
        <begin position="18"/>
        <end position="375"/>
    </location>
</feature>
<protein>
    <submittedName>
        <fullName evidence="4">BMP family ABC transporter substrate-binding protein</fullName>
    </submittedName>
</protein>
<dbReference type="CDD" id="cd19963">
    <property type="entry name" value="PBP1_BMP-like"/>
    <property type="match status" value="1"/>
</dbReference>
<keyword evidence="5" id="KW-1185">Reference proteome</keyword>
<evidence type="ECO:0000256" key="1">
    <source>
        <dbReference type="ARBA" id="ARBA00022729"/>
    </source>
</evidence>